<proteinExistence type="predicted"/>
<evidence type="ECO:0000256" key="1">
    <source>
        <dbReference type="SAM" id="MobiDB-lite"/>
    </source>
</evidence>
<feature type="region of interest" description="Disordered" evidence="1">
    <location>
        <begin position="554"/>
        <end position="621"/>
    </location>
</feature>
<dbReference type="AlphaFoldDB" id="A0A8J2IAE1"/>
<feature type="compositionally biased region" description="Low complexity" evidence="1">
    <location>
        <begin position="588"/>
        <end position="602"/>
    </location>
</feature>
<feature type="compositionally biased region" description="Polar residues" evidence="1">
    <location>
        <begin position="513"/>
        <end position="524"/>
    </location>
</feature>
<dbReference type="GeneID" id="67017433"/>
<feature type="region of interest" description="Disordered" evidence="1">
    <location>
        <begin position="303"/>
        <end position="338"/>
    </location>
</feature>
<feature type="compositionally biased region" description="Low complexity" evidence="1">
    <location>
        <begin position="558"/>
        <end position="574"/>
    </location>
</feature>
<protein>
    <submittedName>
        <fullName evidence="2">Uncharacterized protein</fullName>
    </submittedName>
</protein>
<comment type="caution">
    <text evidence="2">The sequence shown here is derived from an EMBL/GenBank/DDBJ whole genome shotgun (WGS) entry which is preliminary data.</text>
</comment>
<sequence>MLPTAGLFLPETLHRADLPTPPPTETEGTRLKYFQRKIGRPKLEPSSSEERRPSSAIPRETPDDLSNDFPAIPTTYYFADYVLSSEKASSDTVAFVSIIQQVRQDIDEATRLYLSSAVSNFLDAYPSKRRWIEGSLLEVRRALNDIGMDMNTAWGHDGDGGTVASKRKLEWGLKNQKRLLKKKQQLDQCHTQLTGAIYVMQTAELCGKPGAIAEEPIFEAPVRPWVPHDEKDALRGPYSRQKYRTSHTNLSASNVNLASEVEKHDIETSSVNSVPVELAGSMPADLDLVESQNSQIFLSPQVSRELHAESPALHRRPRARTDYSRPSTPRELRSRTSVDVATTSAKVADTTIERNDSTLSTQATVSVPMVARRYRATSIDIQRHTEKHSSLPSELPHLKSQPSLIDDLAGYVLPSAASERLPSREWATSPTLSVPSISLTSSPTTGHALPIVPETTPVADAVTNSLATLATEVAGAQLLLGQLIPSNARPVRPPQHDDRDINAPSAYMDVPNSRGTSSDSAERTTSPLSYYATSILTLHSPSSLVNVTVFTDDEPIRRPSSQRPSQRMSKRMSQTSSNRSYNAAPSPTIATVAKTSTTSAKSEGLNHQNVLSSTVEPLPSPRIITEEASQPILANPTETPEQLDDDDIVLSVLQQRLISHKPVKTMAEDLLRQASAAEAPYQTANTEQPILSPSISQEQLSSISRPELQVKVAPSTPSVSTQVEASPVPSNASQNGDGEKKPVSAQDRRRAAHARRMQLAFGDGPAA</sequence>
<evidence type="ECO:0000313" key="2">
    <source>
        <dbReference type="EMBL" id="CAG5159587.1"/>
    </source>
</evidence>
<feature type="compositionally biased region" description="Basic and acidic residues" evidence="1">
    <location>
        <begin position="319"/>
        <end position="336"/>
    </location>
</feature>
<feature type="compositionally biased region" description="Polar residues" evidence="1">
    <location>
        <begin position="575"/>
        <end position="585"/>
    </location>
</feature>
<dbReference type="OrthoDB" id="3798150at2759"/>
<accession>A0A8J2IAE1</accession>
<feature type="region of interest" description="Disordered" evidence="1">
    <location>
        <begin position="1"/>
        <end position="68"/>
    </location>
</feature>
<feature type="region of interest" description="Disordered" evidence="1">
    <location>
        <begin position="680"/>
        <end position="767"/>
    </location>
</feature>
<keyword evidence="3" id="KW-1185">Reference proteome</keyword>
<feature type="compositionally biased region" description="Polar residues" evidence="1">
    <location>
        <begin position="682"/>
        <end position="704"/>
    </location>
</feature>
<evidence type="ECO:0000313" key="3">
    <source>
        <dbReference type="Proteomes" id="UP000676310"/>
    </source>
</evidence>
<dbReference type="Proteomes" id="UP000676310">
    <property type="component" value="Unassembled WGS sequence"/>
</dbReference>
<gene>
    <name evidence="2" type="ORF">ALTATR162_LOCUS5633</name>
</gene>
<feature type="compositionally biased region" description="Polar residues" evidence="1">
    <location>
        <begin position="715"/>
        <end position="736"/>
    </location>
</feature>
<feature type="compositionally biased region" description="Polar residues" evidence="1">
    <location>
        <begin position="605"/>
        <end position="615"/>
    </location>
</feature>
<dbReference type="EMBL" id="CAJRGZ010000019">
    <property type="protein sequence ID" value="CAG5159587.1"/>
    <property type="molecule type" value="Genomic_DNA"/>
</dbReference>
<feature type="region of interest" description="Disordered" evidence="1">
    <location>
        <begin position="228"/>
        <end position="247"/>
    </location>
</feature>
<name>A0A8J2IAE1_9PLEO</name>
<organism evidence="2 3">
    <name type="scientific">Alternaria atra</name>
    <dbReference type="NCBI Taxonomy" id="119953"/>
    <lineage>
        <taxon>Eukaryota</taxon>
        <taxon>Fungi</taxon>
        <taxon>Dikarya</taxon>
        <taxon>Ascomycota</taxon>
        <taxon>Pezizomycotina</taxon>
        <taxon>Dothideomycetes</taxon>
        <taxon>Pleosporomycetidae</taxon>
        <taxon>Pleosporales</taxon>
        <taxon>Pleosporineae</taxon>
        <taxon>Pleosporaceae</taxon>
        <taxon>Alternaria</taxon>
        <taxon>Alternaria sect. Ulocladioides</taxon>
    </lineage>
</organism>
<reference evidence="2" key="1">
    <citation type="submission" date="2021-05" db="EMBL/GenBank/DDBJ databases">
        <authorList>
            <person name="Stam R."/>
        </authorList>
    </citation>
    <scope>NUCLEOTIDE SEQUENCE</scope>
    <source>
        <strain evidence="2">CS162</strain>
    </source>
</reference>
<feature type="compositionally biased region" description="Basic and acidic residues" evidence="1">
    <location>
        <begin position="737"/>
        <end position="749"/>
    </location>
</feature>
<feature type="region of interest" description="Disordered" evidence="1">
    <location>
        <begin position="486"/>
        <end position="524"/>
    </location>
</feature>
<dbReference type="RefSeq" id="XP_043169187.1">
    <property type="nucleotide sequence ID" value="XM_043313252.1"/>
</dbReference>